<dbReference type="AlphaFoldDB" id="A0A6C2YT32"/>
<dbReference type="Proteomes" id="UP000464378">
    <property type="component" value="Chromosome"/>
</dbReference>
<dbReference type="NCBIfam" id="NF038074">
    <property type="entry name" value="fam_STM4014"/>
    <property type="match status" value="1"/>
</dbReference>
<sequence length="401" mass="45464">MTPNHLIVIANPNSKRWQHFHHDWLAFSAAHPAQPQLTLIPWADWLAAHGDLSPWLADHPPAYLRLESPGRDQAVVQALWQFAASSPIAEPQASELPTFHKTEFFQPRRIHAGLERLLTHLTAQLERFPQIHPLTPPDSILQMFDKSRHLNGLRQLRIPVPEMLPIEGRTSHNILTMIRERHWETAYAKWNFGSSGVGTLVISPRLSGRITRTTIHRDAQGRLHNTRQLEWIDETQTLELLEVLIAEGLIVTRGIRPARIDETPFDVRVILIGGQVTHAQFRLSHQPLTNLHLGGRRGDRARCEAAIPRRAWLDGLAQCQKAAESLAAHIVGIDLLFEQTSWRPILLECNAFGDWIPNLLDSQGRSIHRAGLDSLPFARNPDENSTYDPTLGISPRRSNRL</sequence>
<accession>A0A6C2YT32</accession>
<feature type="region of interest" description="Disordered" evidence="1">
    <location>
        <begin position="378"/>
        <end position="401"/>
    </location>
</feature>
<dbReference type="EMBL" id="LR593887">
    <property type="protein sequence ID" value="VTS07155.1"/>
    <property type="molecule type" value="Genomic_DNA"/>
</dbReference>
<dbReference type="RefSeq" id="WP_162659919.1">
    <property type="nucleotide sequence ID" value="NZ_LR593887.1"/>
</dbReference>
<dbReference type="SUPFAM" id="SSF56059">
    <property type="entry name" value="Glutathione synthetase ATP-binding domain-like"/>
    <property type="match status" value="1"/>
</dbReference>
<evidence type="ECO:0000313" key="3">
    <source>
        <dbReference type="Proteomes" id="UP000464378"/>
    </source>
</evidence>
<keyword evidence="3" id="KW-1185">Reference proteome</keyword>
<proteinExistence type="predicted"/>
<organism evidence="2">
    <name type="scientific">Tuwongella immobilis</name>
    <dbReference type="NCBI Taxonomy" id="692036"/>
    <lineage>
        <taxon>Bacteria</taxon>
        <taxon>Pseudomonadati</taxon>
        <taxon>Planctomycetota</taxon>
        <taxon>Planctomycetia</taxon>
        <taxon>Gemmatales</taxon>
        <taxon>Gemmataceae</taxon>
        <taxon>Tuwongella</taxon>
    </lineage>
</organism>
<dbReference type="EMBL" id="LR586016">
    <property type="protein sequence ID" value="VIP04898.1"/>
    <property type="molecule type" value="Genomic_DNA"/>
</dbReference>
<evidence type="ECO:0000313" key="2">
    <source>
        <dbReference type="EMBL" id="VIP04898.1"/>
    </source>
</evidence>
<dbReference type="KEGG" id="tim:GMBLW1_42950"/>
<dbReference type="InterPro" id="IPR047778">
    <property type="entry name" value="STM4014-like"/>
</dbReference>
<dbReference type="Gene3D" id="3.30.470.20">
    <property type="entry name" value="ATP-grasp fold, B domain"/>
    <property type="match status" value="1"/>
</dbReference>
<gene>
    <name evidence="2" type="ORF">GMBLW1_42950</name>
</gene>
<evidence type="ECO:0000256" key="1">
    <source>
        <dbReference type="SAM" id="MobiDB-lite"/>
    </source>
</evidence>
<dbReference type="InParanoid" id="A0A6C2YT32"/>
<reference evidence="2" key="1">
    <citation type="submission" date="2019-04" db="EMBL/GenBank/DDBJ databases">
        <authorList>
            <consortium name="Science for Life Laboratories"/>
        </authorList>
    </citation>
    <scope>NUCLEOTIDE SEQUENCE</scope>
    <source>
        <strain evidence="2">MBLW1</strain>
    </source>
</reference>
<protein>
    <submittedName>
        <fullName evidence="2">Periplasmic protein: Putative periplasmic protein</fullName>
    </submittedName>
</protein>
<name>A0A6C2YT32_9BACT</name>